<proteinExistence type="predicted"/>
<sequence>MLSVTEEFHKAFKESEREVFAKVTINGTTYLKDKIKTINYSAGVFGGENYQIGSTQSATVKIIFTEIIEGLKELDEVKIELGIKIRGSGLPSDINNVSRIGRAKIGKARIVSYIPDRYEFVPLGTFYISDRVDPNRNENTTTIEARDGFIFMESDYQSKLSYPIELPYVALEIANLSGSEIDPVSFNHLNEYVINEPVGYTYRQAIGLIGQFQSGFVFFDRYGRLAIRNLEDPRFRIDPNEYFLKGLTKSELMYQPKGISCKVVTPKGESSNETNVLQAGSTAGAQISIENNVMTQPLLNLIFQQVKGINYYPINLKWRGNPALEVGDWVTMIDRKGKQFKSPVLNYTIVFDGGLNSTISADTKAYSSNVSTFKGPLQQKLDELDHRVDAAGKNNVYDGTEEPKHPKEGDIWFKKNGPDDEIWVYKQISPGVFEWVMTTSTTMDQDIKDQIENSTPKDDIIKTINLSSEMDGKEWLKIEGAKIWLTKETKIDRAIITSAMIGSVDAGTINAGTLDASKITVTNLNAKAISTGIATGKNLSINFDTGQVNFQSGNITNALGKININLDKSLMYFKKNTTNSSVIGDNGFVVYNGTPTSSNIDIYDNKIIVAVGKFSGTPGLIGNRGLEVASYKYKKLSNGSVEYQRVAGFEVLSNGDAYLFSEENKTLQIGYANTKTLLMSYTNDIRGNLTVGNLNATGAKNAIHVTRDGVKATPAYETTESYLGDIGRNVTNEECEVWVPIDAIFSDTVNLDIPYEVFLQVYDDARVWVSDFRSDAFLVCSDRPMIRFAWEIKAKRTGYEKDRLVLQEFTNQEIEERWREDL</sequence>
<evidence type="ECO:0008006" key="3">
    <source>
        <dbReference type="Google" id="ProtNLM"/>
    </source>
</evidence>
<accession>A0AAW8T119</accession>
<organism evidence="1 2">
    <name type="scientific">Enterococcus raffinosus</name>
    <dbReference type="NCBI Taxonomy" id="71452"/>
    <lineage>
        <taxon>Bacteria</taxon>
        <taxon>Bacillati</taxon>
        <taxon>Bacillota</taxon>
        <taxon>Bacilli</taxon>
        <taxon>Lactobacillales</taxon>
        <taxon>Enterococcaceae</taxon>
        <taxon>Enterococcus</taxon>
    </lineage>
</organism>
<evidence type="ECO:0000313" key="2">
    <source>
        <dbReference type="Proteomes" id="UP001249240"/>
    </source>
</evidence>
<name>A0AAW8T119_9ENTE</name>
<gene>
    <name evidence="1" type="ORF">P7D78_18085</name>
</gene>
<reference evidence="1" key="1">
    <citation type="submission" date="2023-03" db="EMBL/GenBank/DDBJ databases">
        <authorList>
            <person name="Shen W."/>
            <person name="Cai J."/>
        </authorList>
    </citation>
    <scope>NUCLEOTIDE SEQUENCE</scope>
    <source>
        <strain evidence="1">B646-2</strain>
    </source>
</reference>
<evidence type="ECO:0000313" key="1">
    <source>
        <dbReference type="EMBL" id="MDT2540018.1"/>
    </source>
</evidence>
<dbReference type="RefSeq" id="WP_311807449.1">
    <property type="nucleotide sequence ID" value="NZ_JARPXM010000025.1"/>
</dbReference>
<dbReference type="EMBL" id="JARPXM010000025">
    <property type="protein sequence ID" value="MDT2540018.1"/>
    <property type="molecule type" value="Genomic_DNA"/>
</dbReference>
<protein>
    <recommendedName>
        <fullName evidence="3">Gp58-like domain-containing protein</fullName>
    </recommendedName>
</protein>
<dbReference type="Proteomes" id="UP001249240">
    <property type="component" value="Unassembled WGS sequence"/>
</dbReference>
<comment type="caution">
    <text evidence="1">The sequence shown here is derived from an EMBL/GenBank/DDBJ whole genome shotgun (WGS) entry which is preliminary data.</text>
</comment>
<dbReference type="AlphaFoldDB" id="A0AAW8T119"/>